<dbReference type="RefSeq" id="WP_106310871.1">
    <property type="nucleotide sequence ID" value="NZ_PVWO01000448.1"/>
</dbReference>
<keyword evidence="2" id="KW-1185">Reference proteome</keyword>
<accession>A0A2T1FSQ2</accession>
<comment type="caution">
    <text evidence="1">The sequence shown here is derived from an EMBL/GenBank/DDBJ whole genome shotgun (WGS) entry which is preliminary data.</text>
</comment>
<dbReference type="InterPro" id="IPR021399">
    <property type="entry name" value="DUF3038"/>
</dbReference>
<evidence type="ECO:0008006" key="3">
    <source>
        <dbReference type="Google" id="ProtNLM"/>
    </source>
</evidence>
<proteinExistence type="predicted"/>
<protein>
    <recommendedName>
        <fullName evidence="3">DUF3038 domain-containing protein</fullName>
    </recommendedName>
</protein>
<dbReference type="Proteomes" id="UP000238937">
    <property type="component" value="Unassembled WGS sequence"/>
</dbReference>
<gene>
    <name evidence="1" type="ORF">C7B77_24050</name>
</gene>
<reference evidence="1 2" key="1">
    <citation type="submission" date="2018-03" db="EMBL/GenBank/DDBJ databases">
        <title>The ancient ancestry and fast evolution of plastids.</title>
        <authorList>
            <person name="Moore K.R."/>
            <person name="Magnabosco C."/>
            <person name="Momper L."/>
            <person name="Gold D.A."/>
            <person name="Bosak T."/>
            <person name="Fournier G.P."/>
        </authorList>
    </citation>
    <scope>NUCLEOTIDE SEQUENCE [LARGE SCALE GENOMIC DNA]</scope>
    <source>
        <strain evidence="1 2">CCALA 037</strain>
    </source>
</reference>
<dbReference type="OrthoDB" id="509618at2"/>
<dbReference type="Pfam" id="PF11237">
    <property type="entry name" value="DUF3038"/>
    <property type="match status" value="1"/>
</dbReference>
<evidence type="ECO:0000313" key="2">
    <source>
        <dbReference type="Proteomes" id="UP000238937"/>
    </source>
</evidence>
<name>A0A2T1FSQ2_9CYAN</name>
<evidence type="ECO:0000313" key="1">
    <source>
        <dbReference type="EMBL" id="PSB48022.1"/>
    </source>
</evidence>
<organism evidence="1 2">
    <name type="scientific">Chamaesiphon polymorphus CCALA 037</name>
    <dbReference type="NCBI Taxonomy" id="2107692"/>
    <lineage>
        <taxon>Bacteria</taxon>
        <taxon>Bacillati</taxon>
        <taxon>Cyanobacteriota</taxon>
        <taxon>Cyanophyceae</taxon>
        <taxon>Gomontiellales</taxon>
        <taxon>Chamaesiphonaceae</taxon>
        <taxon>Chamaesiphon</taxon>
    </lineage>
</organism>
<dbReference type="EMBL" id="PVWO01000448">
    <property type="protein sequence ID" value="PSB48022.1"/>
    <property type="molecule type" value="Genomic_DNA"/>
</dbReference>
<dbReference type="AlphaFoldDB" id="A0A2T1FSQ2"/>
<sequence>MTASLINGPMSESLMGIIESLPHPGIVGDACPRRTKVELDLILLAIEAIESGSSEQMLQLAKELNLSEIIKNRIVLWRMRSTNPMRRAHTRRILSITEAKALSAIACRLASRLAVPIRQLLQAEQQLSDKQIPPEYNFRLSEYLDRFRAHFRSRMNPRRAKVSVYQEDDKLNELAISLLTKLLFCTGTLGTQRLWMSLFDGEVK</sequence>